<feature type="transmembrane region" description="Helical" evidence="7">
    <location>
        <begin position="12"/>
        <end position="31"/>
    </location>
</feature>
<protein>
    <submittedName>
        <fullName evidence="9">ABC transporter permease</fullName>
    </submittedName>
</protein>
<sequence>MTFWIFRRVLQALVVVLAMTLIVFLGLHAIGDPVEILLPPEASFEDRAKMISELGLDLPLHEQYVRFLAGLLQGNLGTSYVFNEPAAQLILSRLPATLELALAAVFLSVIIGLPLGLVAGRNPNSWLSKTIMRGSILGFSLPLFWVAILLILIFSVQLNWLPSTGRGDTVELFGTEWSFLTTDGLRHLILPAFSLALFNIAMVLRLTESGVREAYGSEYVKFARAKGISPRRILLTHVLKNVLIPVVTIVGLDIGNTIAFSVVTETIFAWPGVGKIIIDSISALDRPVIVAYLMMVVILFVCINMIVDIVYRILDPRMRLEEGH</sequence>
<feature type="transmembrane region" description="Helical" evidence="7">
    <location>
        <begin position="290"/>
        <end position="314"/>
    </location>
</feature>
<gene>
    <name evidence="9" type="ORF">V6617_01710</name>
</gene>
<dbReference type="InterPro" id="IPR045621">
    <property type="entry name" value="BPD_transp_1_N"/>
</dbReference>
<feature type="transmembrane region" description="Helical" evidence="7">
    <location>
        <begin position="100"/>
        <end position="119"/>
    </location>
</feature>
<dbReference type="PANTHER" id="PTHR43163:SF2">
    <property type="entry name" value="ABC TRANSPORTER PERMEASE PROTEIN"/>
    <property type="match status" value="1"/>
</dbReference>
<feature type="transmembrane region" description="Helical" evidence="7">
    <location>
        <begin position="188"/>
        <end position="207"/>
    </location>
</feature>
<dbReference type="CDD" id="cd06261">
    <property type="entry name" value="TM_PBP2"/>
    <property type="match status" value="1"/>
</dbReference>
<feature type="transmembrane region" description="Helical" evidence="7">
    <location>
        <begin position="131"/>
        <end position="154"/>
    </location>
</feature>
<proteinExistence type="inferred from homology"/>
<evidence type="ECO:0000313" key="9">
    <source>
        <dbReference type="EMBL" id="WWT33214.1"/>
    </source>
</evidence>
<dbReference type="RefSeq" id="WP_338608656.1">
    <property type="nucleotide sequence ID" value="NZ_CP146275.1"/>
</dbReference>
<keyword evidence="10" id="KW-1185">Reference proteome</keyword>
<keyword evidence="3" id="KW-1003">Cell membrane</keyword>
<dbReference type="Gene3D" id="1.10.3720.10">
    <property type="entry name" value="MetI-like"/>
    <property type="match status" value="1"/>
</dbReference>
<evidence type="ECO:0000256" key="3">
    <source>
        <dbReference type="ARBA" id="ARBA00022475"/>
    </source>
</evidence>
<organism evidence="9 10">
    <name type="scientific">Pelagibacterium nitratireducens</name>
    <dbReference type="NCBI Taxonomy" id="1046114"/>
    <lineage>
        <taxon>Bacteria</taxon>
        <taxon>Pseudomonadati</taxon>
        <taxon>Pseudomonadota</taxon>
        <taxon>Alphaproteobacteria</taxon>
        <taxon>Hyphomicrobiales</taxon>
        <taxon>Devosiaceae</taxon>
        <taxon>Pelagibacterium</taxon>
    </lineage>
</organism>
<dbReference type="Pfam" id="PF19300">
    <property type="entry name" value="BPD_transp_1_N"/>
    <property type="match status" value="1"/>
</dbReference>
<dbReference type="Pfam" id="PF00528">
    <property type="entry name" value="BPD_transp_1"/>
    <property type="match status" value="1"/>
</dbReference>
<dbReference type="SUPFAM" id="SSF161098">
    <property type="entry name" value="MetI-like"/>
    <property type="match status" value="1"/>
</dbReference>
<name>A0ABZ2I044_9HYPH</name>
<feature type="transmembrane region" description="Helical" evidence="7">
    <location>
        <begin position="233"/>
        <end position="252"/>
    </location>
</feature>
<dbReference type="InterPro" id="IPR000515">
    <property type="entry name" value="MetI-like"/>
</dbReference>
<evidence type="ECO:0000256" key="4">
    <source>
        <dbReference type="ARBA" id="ARBA00022692"/>
    </source>
</evidence>
<dbReference type="EMBL" id="CP146275">
    <property type="protein sequence ID" value="WWT33214.1"/>
    <property type="molecule type" value="Genomic_DNA"/>
</dbReference>
<keyword evidence="4 7" id="KW-0812">Transmembrane</keyword>
<comment type="subcellular location">
    <subcellularLocation>
        <location evidence="1 7">Cell membrane</location>
        <topology evidence="1 7">Multi-pass membrane protein</topology>
    </subcellularLocation>
</comment>
<accession>A0ABZ2I044</accession>
<evidence type="ECO:0000256" key="5">
    <source>
        <dbReference type="ARBA" id="ARBA00022989"/>
    </source>
</evidence>
<dbReference type="InterPro" id="IPR035906">
    <property type="entry name" value="MetI-like_sf"/>
</dbReference>
<evidence type="ECO:0000256" key="1">
    <source>
        <dbReference type="ARBA" id="ARBA00004651"/>
    </source>
</evidence>
<keyword evidence="5 7" id="KW-1133">Transmembrane helix</keyword>
<dbReference type="PROSITE" id="PS50928">
    <property type="entry name" value="ABC_TM1"/>
    <property type="match status" value="1"/>
</dbReference>
<dbReference type="PANTHER" id="PTHR43163">
    <property type="entry name" value="DIPEPTIDE TRANSPORT SYSTEM PERMEASE PROTEIN DPPB-RELATED"/>
    <property type="match status" value="1"/>
</dbReference>
<comment type="similarity">
    <text evidence="7">Belongs to the binding-protein-dependent transport system permease family.</text>
</comment>
<keyword evidence="6 7" id="KW-0472">Membrane</keyword>
<feature type="domain" description="ABC transmembrane type-1" evidence="8">
    <location>
        <begin position="94"/>
        <end position="307"/>
    </location>
</feature>
<evidence type="ECO:0000256" key="6">
    <source>
        <dbReference type="ARBA" id="ARBA00023136"/>
    </source>
</evidence>
<evidence type="ECO:0000256" key="2">
    <source>
        <dbReference type="ARBA" id="ARBA00022448"/>
    </source>
</evidence>
<evidence type="ECO:0000313" key="10">
    <source>
        <dbReference type="Proteomes" id="UP001369958"/>
    </source>
</evidence>
<evidence type="ECO:0000259" key="8">
    <source>
        <dbReference type="PROSITE" id="PS50928"/>
    </source>
</evidence>
<evidence type="ECO:0000256" key="7">
    <source>
        <dbReference type="RuleBase" id="RU363032"/>
    </source>
</evidence>
<dbReference type="Proteomes" id="UP001369958">
    <property type="component" value="Chromosome"/>
</dbReference>
<keyword evidence="2 7" id="KW-0813">Transport</keyword>
<reference evidence="9 10" key="1">
    <citation type="submission" date="2024-02" db="EMBL/GenBank/DDBJ databases">
        <title>Complete genome sequence of Pelagibacterium nitratireducens ZH15.</title>
        <authorList>
            <person name="Zhao L.H."/>
        </authorList>
    </citation>
    <scope>NUCLEOTIDE SEQUENCE [LARGE SCALE GENOMIC DNA]</scope>
    <source>
        <strain evidence="9 10">ZH15</strain>
    </source>
</reference>